<comment type="function">
    <text evidence="17">Ubiquitous transcription factor required for a diverse set of processes. It is a component of the CCR4 complex involved in the control of gene expression.</text>
</comment>
<evidence type="ECO:0000256" key="15">
    <source>
        <dbReference type="ARBA" id="ARBA00023163"/>
    </source>
</evidence>
<evidence type="ECO:0000256" key="17">
    <source>
        <dbReference type="ARBA" id="ARBA00025148"/>
    </source>
</evidence>
<evidence type="ECO:0000256" key="11">
    <source>
        <dbReference type="ARBA" id="ARBA00022801"/>
    </source>
</evidence>
<dbReference type="GO" id="GO:0005634">
    <property type="term" value="C:nucleus"/>
    <property type="evidence" value="ECO:0007669"/>
    <property type="project" value="UniProtKB-SubCell"/>
</dbReference>
<dbReference type="GO" id="GO:0046872">
    <property type="term" value="F:metal ion binding"/>
    <property type="evidence" value="ECO:0007669"/>
    <property type="project" value="UniProtKB-KW"/>
</dbReference>
<keyword evidence="9" id="KW-0540">Nuclease</keyword>
<dbReference type="Proteomes" id="UP000324705">
    <property type="component" value="Chromosome 4B"/>
</dbReference>
<evidence type="ECO:0000256" key="8">
    <source>
        <dbReference type="ARBA" id="ARBA00022490"/>
    </source>
</evidence>
<comment type="catalytic activity">
    <reaction evidence="1">
        <text>Exonucleolytic cleavage of poly(A) to 5'-AMP.</text>
        <dbReference type="EC" id="3.1.13.4"/>
    </reaction>
</comment>
<gene>
    <name evidence="18" type="ORF">TRITD_4Bv1G023820</name>
</gene>
<dbReference type="Gene3D" id="3.30.420.10">
    <property type="entry name" value="Ribonuclease H-like superfamily/Ribonuclease H"/>
    <property type="match status" value="1"/>
</dbReference>
<evidence type="ECO:0000256" key="12">
    <source>
        <dbReference type="ARBA" id="ARBA00022839"/>
    </source>
</evidence>
<keyword evidence="10" id="KW-0479">Metal-binding</keyword>
<keyword evidence="19" id="KW-1185">Reference proteome</keyword>
<evidence type="ECO:0000256" key="1">
    <source>
        <dbReference type="ARBA" id="ARBA00001663"/>
    </source>
</evidence>
<dbReference type="EC" id="3.1.13.4" evidence="7"/>
<keyword evidence="13" id="KW-0694">RNA-binding</keyword>
<evidence type="ECO:0000256" key="6">
    <source>
        <dbReference type="ARBA" id="ARBA00011757"/>
    </source>
</evidence>
<comment type="subcellular location">
    <subcellularLocation>
        <location evidence="4">Cytoplasm</location>
    </subcellularLocation>
    <subcellularLocation>
        <location evidence="3">Nucleus</location>
    </subcellularLocation>
</comment>
<evidence type="ECO:0000256" key="2">
    <source>
        <dbReference type="ARBA" id="ARBA00001968"/>
    </source>
</evidence>
<proteinExistence type="inferred from homology"/>
<comment type="subunit">
    <text evidence="6">Component of the CCR4-NOT complex, at least composed of CRR4 and CAF1 proteins.</text>
</comment>
<dbReference type="PANTHER" id="PTHR10797">
    <property type="entry name" value="CCR4-NOT TRANSCRIPTION COMPLEX SUBUNIT"/>
    <property type="match status" value="1"/>
</dbReference>
<evidence type="ECO:0000256" key="4">
    <source>
        <dbReference type="ARBA" id="ARBA00004496"/>
    </source>
</evidence>
<comment type="cofactor">
    <cofactor evidence="2">
        <name>a divalent metal cation</name>
        <dbReference type="ChEBI" id="CHEBI:60240"/>
    </cofactor>
</comment>
<evidence type="ECO:0000256" key="7">
    <source>
        <dbReference type="ARBA" id="ARBA00012161"/>
    </source>
</evidence>
<dbReference type="GO" id="GO:0005737">
    <property type="term" value="C:cytoplasm"/>
    <property type="evidence" value="ECO:0007669"/>
    <property type="project" value="UniProtKB-SubCell"/>
</dbReference>
<comment type="similarity">
    <text evidence="5">Belongs to the CAF1 family.</text>
</comment>
<sequence length="302" mass="33120">MNPAAGMFPMFPPPPPPPPFHYAFPMQPPPYFYHAPMSLVWPSSPVPVRSVWASNFKNESANLRHVATNAQYVAIAVHYPGVVHHPSQDPKALTAEQRYALVKANVDDLKPLQLGIALYDSDGGYLAAWEFNLRDFRPQADPHDENSLAYLAGRGLDVGALRDHGVSADMLDKKLFESGLVGARRGRSRGWITYAGAYHVAYLLKIVTGGAPLPRDVAGFNGAVRRYLGDQVYDVAKMVVDCPAMPRGLEHIADYLGFHPPLGSPRLAAAAGVRALQVFMRLKYGELGGDVRKYRGLLKGLH</sequence>
<dbReference type="InterPro" id="IPR012337">
    <property type="entry name" value="RNaseH-like_sf"/>
</dbReference>
<protein>
    <recommendedName>
        <fullName evidence="7">poly(A)-specific ribonuclease</fullName>
        <ecNumber evidence="7">3.1.13.4</ecNumber>
    </recommendedName>
</protein>
<dbReference type="InterPro" id="IPR036397">
    <property type="entry name" value="RNaseH_sf"/>
</dbReference>
<reference evidence="18 19" key="1">
    <citation type="submission" date="2017-09" db="EMBL/GenBank/DDBJ databases">
        <authorList>
            <consortium name="International Durum Wheat Genome Sequencing Consortium (IDWGSC)"/>
            <person name="Milanesi L."/>
        </authorList>
    </citation>
    <scope>NUCLEOTIDE SEQUENCE [LARGE SCALE GENOMIC DNA]</scope>
    <source>
        <strain evidence="19">cv. Svevo</strain>
    </source>
</reference>
<dbReference type="SUPFAM" id="SSF53098">
    <property type="entry name" value="Ribonuclease H-like"/>
    <property type="match status" value="1"/>
</dbReference>
<evidence type="ECO:0000256" key="5">
    <source>
        <dbReference type="ARBA" id="ARBA00008372"/>
    </source>
</evidence>
<accession>A0A9R0SVX6</accession>
<dbReference type="GO" id="GO:0004535">
    <property type="term" value="F:poly(A)-specific ribonuclease activity"/>
    <property type="evidence" value="ECO:0007669"/>
    <property type="project" value="UniProtKB-EC"/>
</dbReference>
<keyword evidence="8" id="KW-0963">Cytoplasm</keyword>
<dbReference type="Gramene" id="TRITD4Bv1G023820.1">
    <property type="protein sequence ID" value="TRITD4Bv1G023820.1"/>
    <property type="gene ID" value="TRITD4Bv1G023820"/>
</dbReference>
<dbReference type="InterPro" id="IPR039637">
    <property type="entry name" value="CNOT7/CNOT8/Pop2"/>
</dbReference>
<evidence type="ECO:0000256" key="14">
    <source>
        <dbReference type="ARBA" id="ARBA00023015"/>
    </source>
</evidence>
<keyword evidence="15" id="KW-0804">Transcription</keyword>
<dbReference type="GO" id="GO:0030014">
    <property type="term" value="C:CCR4-NOT complex"/>
    <property type="evidence" value="ECO:0007669"/>
    <property type="project" value="InterPro"/>
</dbReference>
<dbReference type="AlphaFoldDB" id="A0A9R0SVX6"/>
<evidence type="ECO:0000256" key="9">
    <source>
        <dbReference type="ARBA" id="ARBA00022722"/>
    </source>
</evidence>
<keyword evidence="11" id="KW-0378">Hydrolase</keyword>
<dbReference type="EMBL" id="LT934118">
    <property type="protein sequence ID" value="VAI02348.1"/>
    <property type="molecule type" value="Genomic_DNA"/>
</dbReference>
<keyword evidence="14" id="KW-0805">Transcription regulation</keyword>
<keyword evidence="16" id="KW-0539">Nucleus</keyword>
<evidence type="ECO:0000256" key="13">
    <source>
        <dbReference type="ARBA" id="ARBA00022884"/>
    </source>
</evidence>
<evidence type="ECO:0000256" key="10">
    <source>
        <dbReference type="ARBA" id="ARBA00022723"/>
    </source>
</evidence>
<evidence type="ECO:0000256" key="3">
    <source>
        <dbReference type="ARBA" id="ARBA00004123"/>
    </source>
</evidence>
<dbReference type="InterPro" id="IPR006941">
    <property type="entry name" value="RNase_CAF1"/>
</dbReference>
<organism evidence="18 19">
    <name type="scientific">Triticum turgidum subsp. durum</name>
    <name type="common">Durum wheat</name>
    <name type="synonym">Triticum durum</name>
    <dbReference type="NCBI Taxonomy" id="4567"/>
    <lineage>
        <taxon>Eukaryota</taxon>
        <taxon>Viridiplantae</taxon>
        <taxon>Streptophyta</taxon>
        <taxon>Embryophyta</taxon>
        <taxon>Tracheophyta</taxon>
        <taxon>Spermatophyta</taxon>
        <taxon>Magnoliopsida</taxon>
        <taxon>Liliopsida</taxon>
        <taxon>Poales</taxon>
        <taxon>Poaceae</taxon>
        <taxon>BOP clade</taxon>
        <taxon>Pooideae</taxon>
        <taxon>Triticodae</taxon>
        <taxon>Triticeae</taxon>
        <taxon>Triticinae</taxon>
        <taxon>Triticum</taxon>
    </lineage>
</organism>
<dbReference type="Pfam" id="PF04857">
    <property type="entry name" value="CAF1"/>
    <property type="match status" value="1"/>
</dbReference>
<dbReference type="GO" id="GO:0003723">
    <property type="term" value="F:RNA binding"/>
    <property type="evidence" value="ECO:0007669"/>
    <property type="project" value="UniProtKB-KW"/>
</dbReference>
<evidence type="ECO:0000256" key="16">
    <source>
        <dbReference type="ARBA" id="ARBA00023242"/>
    </source>
</evidence>
<evidence type="ECO:0000313" key="18">
    <source>
        <dbReference type="EMBL" id="VAI02348.1"/>
    </source>
</evidence>
<evidence type="ECO:0000313" key="19">
    <source>
        <dbReference type="Proteomes" id="UP000324705"/>
    </source>
</evidence>
<name>A0A9R0SVX6_TRITD</name>
<keyword evidence="12" id="KW-0269">Exonuclease</keyword>
<dbReference type="OMA" id="QAFMRLK"/>